<protein>
    <submittedName>
        <fullName evidence="8">Sensor histidine kinase</fullName>
        <ecNumber evidence="8">2.7.13.3</ecNumber>
    </submittedName>
</protein>
<keyword evidence="6" id="KW-1133">Transmembrane helix</keyword>
<evidence type="ECO:0000313" key="9">
    <source>
        <dbReference type="Proteomes" id="UP001589818"/>
    </source>
</evidence>
<dbReference type="EC" id="2.7.13.3" evidence="8"/>
<reference evidence="8 9" key="1">
    <citation type="submission" date="2024-09" db="EMBL/GenBank/DDBJ databases">
        <authorList>
            <person name="Sun Q."/>
            <person name="Mori K."/>
        </authorList>
    </citation>
    <scope>NUCLEOTIDE SEQUENCE [LARGE SCALE GENOMIC DNA]</scope>
    <source>
        <strain evidence="8 9">CCM 4839</strain>
    </source>
</reference>
<keyword evidence="3" id="KW-0597">Phosphoprotein</keyword>
<dbReference type="PROSITE" id="PS50885">
    <property type="entry name" value="HAMP"/>
    <property type="match status" value="1"/>
</dbReference>
<evidence type="ECO:0000256" key="1">
    <source>
        <dbReference type="ARBA" id="ARBA00004651"/>
    </source>
</evidence>
<name>A0ABV6JCD1_9BACL</name>
<dbReference type="PANTHER" id="PTHR34220">
    <property type="entry name" value="SENSOR HISTIDINE KINASE YPDA"/>
    <property type="match status" value="1"/>
</dbReference>
<evidence type="ECO:0000256" key="5">
    <source>
        <dbReference type="ARBA" id="ARBA00023136"/>
    </source>
</evidence>
<evidence type="ECO:0000256" key="2">
    <source>
        <dbReference type="ARBA" id="ARBA00022475"/>
    </source>
</evidence>
<keyword evidence="9" id="KW-1185">Reference proteome</keyword>
<keyword evidence="6" id="KW-0812">Transmembrane</keyword>
<evidence type="ECO:0000256" key="4">
    <source>
        <dbReference type="ARBA" id="ARBA00022679"/>
    </source>
</evidence>
<feature type="transmembrane region" description="Helical" evidence="6">
    <location>
        <begin position="295"/>
        <end position="316"/>
    </location>
</feature>
<comment type="subcellular location">
    <subcellularLocation>
        <location evidence="1">Cell membrane</location>
        <topology evidence="1">Multi-pass membrane protein</topology>
    </subcellularLocation>
</comment>
<dbReference type="RefSeq" id="WP_204821687.1">
    <property type="nucleotide sequence ID" value="NZ_JANHOF010000008.1"/>
</dbReference>
<dbReference type="Proteomes" id="UP001589818">
    <property type="component" value="Unassembled WGS sequence"/>
</dbReference>
<dbReference type="Gene3D" id="6.10.340.10">
    <property type="match status" value="1"/>
</dbReference>
<evidence type="ECO:0000256" key="6">
    <source>
        <dbReference type="SAM" id="Phobius"/>
    </source>
</evidence>
<evidence type="ECO:0000256" key="3">
    <source>
        <dbReference type="ARBA" id="ARBA00022553"/>
    </source>
</evidence>
<dbReference type="EMBL" id="JBHLVF010000034">
    <property type="protein sequence ID" value="MFC0393555.1"/>
    <property type="molecule type" value="Genomic_DNA"/>
</dbReference>
<proteinExistence type="predicted"/>
<dbReference type="SUPFAM" id="SSF55874">
    <property type="entry name" value="ATPase domain of HSP90 chaperone/DNA topoisomerase II/histidine kinase"/>
    <property type="match status" value="1"/>
</dbReference>
<evidence type="ECO:0000259" key="7">
    <source>
        <dbReference type="PROSITE" id="PS50885"/>
    </source>
</evidence>
<keyword evidence="2" id="KW-1003">Cell membrane</keyword>
<dbReference type="PANTHER" id="PTHR34220:SF7">
    <property type="entry name" value="SENSOR HISTIDINE KINASE YPDA"/>
    <property type="match status" value="1"/>
</dbReference>
<keyword evidence="5 6" id="KW-0472">Membrane</keyword>
<gene>
    <name evidence="8" type="ORF">ACFFJ8_19555</name>
</gene>
<comment type="caution">
    <text evidence="8">The sequence shown here is derived from an EMBL/GenBank/DDBJ whole genome shotgun (WGS) entry which is preliminary data.</text>
</comment>
<dbReference type="InterPro" id="IPR010559">
    <property type="entry name" value="Sig_transdc_His_kin_internal"/>
</dbReference>
<dbReference type="Pfam" id="PF06580">
    <property type="entry name" value="His_kinase"/>
    <property type="match status" value="1"/>
</dbReference>
<dbReference type="Gene3D" id="3.30.565.10">
    <property type="entry name" value="Histidine kinase-like ATPase, C-terminal domain"/>
    <property type="match status" value="1"/>
</dbReference>
<dbReference type="GO" id="GO:0004673">
    <property type="term" value="F:protein histidine kinase activity"/>
    <property type="evidence" value="ECO:0007669"/>
    <property type="project" value="UniProtKB-EC"/>
</dbReference>
<evidence type="ECO:0000313" key="8">
    <source>
        <dbReference type="EMBL" id="MFC0393555.1"/>
    </source>
</evidence>
<keyword evidence="4 8" id="KW-0808">Transferase</keyword>
<sequence>MRAKLKFPSLSLYYRLVLTFLLVLLPLYGLTLTLSEVNSNVVQDEVTKSMMSRVQLYLDVLEEDFDRILKFQQEFVNNEDLIKLSTAANIMPDFEKSQAILRLQSRLYLIKDSSQIIENVSVNIPLLDRTISSNAQYVEPFDAEEYEGLVTESNRYESPFVYWRDRLYISDFYPLSASLTEQPPIFVVSIQLSRDEIRQALQKFTIDGKGGAVLIYDKEADLIFANRETEFREAEINAFLQDRFTKPQPNLTLESMVVGNEPNFVVLDRSSQFGFMLMMYVQEKHILGPLRTFRIGYWLLSGVSVIIVVIFSYQIFRMIHQPLTSLVHSFRRVEDGNLGMIKPHQFKHEFRYLSDHFNSMVMRLNVLIHEVYEQRYRARLSELRHLQSQINPHFLYNSFFLLYRMAKNQDYGVITRFTKYLGEYYQFLTRSNTSGVTLLAEVNHARTYTEIQHFRFHDRISVEFAELPPAFVSVQVPRLIVQPIIENAYVHSLERKEENGLLRVSFAEEDRCIVITVEDNGDGLSAGKLADMDALLHATGHDETESAGIYNVHRRLQIEFGIKGELRLAVSSLGGLRADIVIPLTREGKEAD</sequence>
<dbReference type="SUPFAM" id="SSF158472">
    <property type="entry name" value="HAMP domain-like"/>
    <property type="match status" value="1"/>
</dbReference>
<feature type="domain" description="HAMP" evidence="7">
    <location>
        <begin position="317"/>
        <end position="369"/>
    </location>
</feature>
<accession>A0ABV6JCD1</accession>
<keyword evidence="8" id="KW-0418">Kinase</keyword>
<dbReference type="InterPro" id="IPR050640">
    <property type="entry name" value="Bact_2-comp_sensor_kinase"/>
</dbReference>
<dbReference type="InterPro" id="IPR003660">
    <property type="entry name" value="HAMP_dom"/>
</dbReference>
<organism evidence="8 9">
    <name type="scientific">Paenibacillus mendelii</name>
    <dbReference type="NCBI Taxonomy" id="206163"/>
    <lineage>
        <taxon>Bacteria</taxon>
        <taxon>Bacillati</taxon>
        <taxon>Bacillota</taxon>
        <taxon>Bacilli</taxon>
        <taxon>Bacillales</taxon>
        <taxon>Paenibacillaceae</taxon>
        <taxon>Paenibacillus</taxon>
    </lineage>
</organism>
<dbReference type="InterPro" id="IPR036890">
    <property type="entry name" value="HATPase_C_sf"/>
</dbReference>